<evidence type="ECO:0000313" key="7">
    <source>
        <dbReference type="EMBL" id="MDJ1174419.1"/>
    </source>
</evidence>
<comment type="similarity">
    <text evidence="4">Belongs to the peptidase S8 family.</text>
</comment>
<feature type="compositionally biased region" description="Acidic residues" evidence="5">
    <location>
        <begin position="481"/>
        <end position="495"/>
    </location>
</feature>
<dbReference type="Proteomes" id="UP001235849">
    <property type="component" value="Unassembled WGS sequence"/>
</dbReference>
<feature type="compositionally biased region" description="Polar residues" evidence="5">
    <location>
        <begin position="174"/>
        <end position="195"/>
    </location>
</feature>
<evidence type="ECO:0000256" key="4">
    <source>
        <dbReference type="PROSITE-ProRule" id="PRU01240"/>
    </source>
</evidence>
<dbReference type="Gene3D" id="3.40.50.200">
    <property type="entry name" value="Peptidase S8/S53 domain"/>
    <property type="match status" value="1"/>
</dbReference>
<feature type="compositionally biased region" description="Pro residues" evidence="5">
    <location>
        <begin position="1165"/>
        <end position="1175"/>
    </location>
</feature>
<dbReference type="InterPro" id="IPR015500">
    <property type="entry name" value="Peptidase_S8_subtilisin-rel"/>
</dbReference>
<dbReference type="InterPro" id="IPR036779">
    <property type="entry name" value="LysM_dom_sf"/>
</dbReference>
<dbReference type="RefSeq" id="WP_283766749.1">
    <property type="nucleotide sequence ID" value="NZ_JAQOSO010000055.1"/>
</dbReference>
<evidence type="ECO:0000256" key="1">
    <source>
        <dbReference type="ARBA" id="ARBA00022670"/>
    </source>
</evidence>
<dbReference type="PRINTS" id="PR00723">
    <property type="entry name" value="SUBTILISIN"/>
</dbReference>
<feature type="region of interest" description="Disordered" evidence="5">
    <location>
        <begin position="1160"/>
        <end position="1184"/>
    </location>
</feature>
<feature type="domain" description="LysM" evidence="6">
    <location>
        <begin position="1031"/>
        <end position="1080"/>
    </location>
</feature>
<feature type="compositionally biased region" description="Polar residues" evidence="5">
    <location>
        <begin position="560"/>
        <end position="572"/>
    </location>
</feature>
<dbReference type="Pfam" id="PF01476">
    <property type="entry name" value="LysM"/>
    <property type="match status" value="2"/>
</dbReference>
<feature type="compositionally biased region" description="Pro residues" evidence="5">
    <location>
        <begin position="1088"/>
        <end position="1109"/>
    </location>
</feature>
<dbReference type="Pfam" id="PF13448">
    <property type="entry name" value="DUF4114"/>
    <property type="match status" value="1"/>
</dbReference>
<accession>A0ABT7B5H6</accession>
<dbReference type="SUPFAM" id="SSF54106">
    <property type="entry name" value="LysM domain"/>
    <property type="match status" value="1"/>
</dbReference>
<feature type="region of interest" description="Disordered" evidence="5">
    <location>
        <begin position="481"/>
        <end position="612"/>
    </location>
</feature>
<dbReference type="InterPro" id="IPR050570">
    <property type="entry name" value="Cell_wall_metabolism_enzyme"/>
</dbReference>
<keyword evidence="1 4" id="KW-0645">Protease</keyword>
<evidence type="ECO:0000256" key="3">
    <source>
        <dbReference type="ARBA" id="ARBA00022825"/>
    </source>
</evidence>
<dbReference type="EMBL" id="JAQOSO010000055">
    <property type="protein sequence ID" value="MDJ1174419.1"/>
    <property type="molecule type" value="Genomic_DNA"/>
</dbReference>
<dbReference type="SMART" id="SM00257">
    <property type="entry name" value="LysM"/>
    <property type="match status" value="2"/>
</dbReference>
<dbReference type="InterPro" id="IPR011055">
    <property type="entry name" value="Dup_hybrid_motif"/>
</dbReference>
<feature type="compositionally biased region" description="Polar residues" evidence="5">
    <location>
        <begin position="134"/>
        <end position="152"/>
    </location>
</feature>
<feature type="compositionally biased region" description="Low complexity" evidence="5">
    <location>
        <begin position="499"/>
        <end position="508"/>
    </location>
</feature>
<dbReference type="PROSITE" id="PS51892">
    <property type="entry name" value="SUBTILASE"/>
    <property type="match status" value="1"/>
</dbReference>
<dbReference type="CDD" id="cd12797">
    <property type="entry name" value="M23_peptidase"/>
    <property type="match status" value="1"/>
</dbReference>
<keyword evidence="2 4" id="KW-0378">Hydrolase</keyword>
<reference evidence="7 8" key="1">
    <citation type="submission" date="2023-01" db="EMBL/GenBank/DDBJ databases">
        <title>Novel diversity within Roseofilum (Cyanobacteria; Desertifilaceae) from marine benthic mats with descriptions of four novel species.</title>
        <authorList>
            <person name="Wang Y."/>
            <person name="Berthold D.E."/>
            <person name="Hu J."/>
            <person name="Lefler F.W."/>
            <person name="Laughinghouse H.D. IV."/>
        </authorList>
    </citation>
    <scope>NUCLEOTIDE SEQUENCE [LARGE SCALE GENOMIC DNA]</scope>
    <source>
        <strain evidence="7 8">BLCC-M114</strain>
    </source>
</reference>
<dbReference type="SUPFAM" id="SSF52743">
    <property type="entry name" value="Subtilisin-like"/>
    <property type="match status" value="1"/>
</dbReference>
<dbReference type="InterPro" id="IPR025193">
    <property type="entry name" value="DUF4114"/>
</dbReference>
<feature type="domain" description="LysM" evidence="6">
    <location>
        <begin position="1110"/>
        <end position="1161"/>
    </location>
</feature>
<sequence length="1306" mass="141026">MNLTTMDFLKKFFRKNAPKPPKTNPNPGQTFILEPILTPSGLGLDGDAGDGTPPLDGDFDIDLNAADGDDIDTPDDISSTLDAEPTDSGEDDSTAGDNPDVSGGEIDDSDIDDSDIEEISYITSVAEDEGLDTPGNQLDTELQGEGQQTLNPEQVEAKDIEPDGEQEPLAALSANRTSGDSSAEGLSQPSDTETTGGDRVDPIDDNPTGEQSLDPPEEEEEIAPTLEIVPPNFTFDSGVFTVGETGEVGVDFLFDGGGYQGELAIFSLEGMDEFEAGSEEFIQEAATRALSNSELGHVVISDAEEGAKFSGNLGERDQNDGEYLGVKTFKMRSGDEFGVMLVPNKTVARVLDNPSIGGSGRPLFSMVTANPDDAFHVGQIADVTGDGSTFVMEDIRVDGKTDSDYNDVIFQVRGAEGKAALLDSAIASDKEWRYSDLGQALLEYAKPYITPESVETEVSDLIQDVQGLTEALQDAVETLEPEVVEPVETPEEPAPEPETPTSEQPVQPAETEVTDNSADSKQDEQNSDTEETETSDNSTAETSNSEQNEQNSDTEETENSDNSTAETSNSEQNEPNSDTEETETSDNSTAQTSDTEEPEHIHSEQEEPSATDNLIARLDHLTTRLEDAQNAPVSSEEAEQLQTLVQQVETLTETLEQPDYQSFSERAELAVTRVVERLENVAQRIVPIGETPPEFEFAQTAQPLVGIIDTGFSEDNPDIDYARITLGQDHIDNDNNPLLSEGEGNEHGTHILGIIGATENNGIGIDGINDQAPLWVGRAVGSGKWAESLVEFVDAARESGQPNAVVNLSMDLTQIDAQGNVTTRYEFTQQEWDAIEYAREHNVLIVAASGNDGGVMSALGQASQELDNILTVGAAEQVNLDLSVAEGFERVDYSSYGEGLNLVAPGGTDEYPILSTVGNGVGTMTGTSVATAKVTGAASQVWAANPELSYQQVVQILKETATDLHEANSDHETGFGLLNIAAAVQLATVTKPEVYEYSAIELSQPWSDEGQFTATERAAATEFMGKYYEWDNYMIKSGDTLSAIAFRTMGNSSAPYYNFIAQKNGIANPNWIFPGTWIQVPRQVAAPAPKPIPTPPPANRPTPISPPSGTPYTVKRGDTLWAIAQRLLGNGSRWREIKDDKGNPFNESTARRLRIGQVVYLPGGSPSPSPTPKPQPSNTWHHPLPGARVTSEYGPRWGRFHYGIDLGARTETPIRAAKAGRVVYVGWDTTGYGNLIKIQHYDGTMTFYAHLSRFGVRVGQSVSGGAYIGRVGSTGNSTGPHLHFEVRVSPYRWRVNNRNPRNYIRF</sequence>
<comment type="caution">
    <text evidence="7">The sequence shown here is derived from an EMBL/GenBank/DDBJ whole genome shotgun (WGS) entry which is preliminary data.</text>
</comment>
<feature type="compositionally biased region" description="Acidic residues" evidence="5">
    <location>
        <begin position="525"/>
        <end position="534"/>
    </location>
</feature>
<organism evidence="7 8">
    <name type="scientific">Roseofilum capinflatum BLCC-M114</name>
    <dbReference type="NCBI Taxonomy" id="3022440"/>
    <lineage>
        <taxon>Bacteria</taxon>
        <taxon>Bacillati</taxon>
        <taxon>Cyanobacteriota</taxon>
        <taxon>Cyanophyceae</taxon>
        <taxon>Desertifilales</taxon>
        <taxon>Desertifilaceae</taxon>
        <taxon>Roseofilum</taxon>
        <taxon>Roseofilum capinflatum</taxon>
    </lineage>
</organism>
<proteinExistence type="inferred from homology"/>
<evidence type="ECO:0000259" key="6">
    <source>
        <dbReference type="PROSITE" id="PS51782"/>
    </source>
</evidence>
<dbReference type="CDD" id="cd00118">
    <property type="entry name" value="LysM"/>
    <property type="match status" value="2"/>
</dbReference>
<dbReference type="InterPro" id="IPR016047">
    <property type="entry name" value="M23ase_b-sheet_dom"/>
</dbReference>
<dbReference type="Pfam" id="PF00082">
    <property type="entry name" value="Peptidase_S8"/>
    <property type="match status" value="1"/>
</dbReference>
<feature type="active site" description="Charge relay system" evidence="4">
    <location>
        <position position="747"/>
    </location>
</feature>
<dbReference type="PANTHER" id="PTHR21666">
    <property type="entry name" value="PEPTIDASE-RELATED"/>
    <property type="match status" value="1"/>
</dbReference>
<keyword evidence="8" id="KW-1185">Reference proteome</keyword>
<feature type="compositionally biased region" description="Acidic residues" evidence="5">
    <location>
        <begin position="105"/>
        <end position="118"/>
    </location>
</feature>
<evidence type="ECO:0000256" key="2">
    <source>
        <dbReference type="ARBA" id="ARBA00022801"/>
    </source>
</evidence>
<gene>
    <name evidence="7" type="ORF">PMG25_09985</name>
</gene>
<evidence type="ECO:0000313" key="8">
    <source>
        <dbReference type="Proteomes" id="UP001235849"/>
    </source>
</evidence>
<feature type="region of interest" description="Disordered" evidence="5">
    <location>
        <begin position="14"/>
        <end position="221"/>
    </location>
</feature>
<evidence type="ECO:0000256" key="5">
    <source>
        <dbReference type="SAM" id="MobiDB-lite"/>
    </source>
</evidence>
<feature type="compositionally biased region" description="Low complexity" evidence="5">
    <location>
        <begin position="535"/>
        <end position="546"/>
    </location>
</feature>
<feature type="compositionally biased region" description="Acidic residues" evidence="5">
    <location>
        <begin position="84"/>
        <end position="94"/>
    </location>
</feature>
<feature type="active site" description="Charge relay system" evidence="4">
    <location>
        <position position="928"/>
    </location>
</feature>
<feature type="active site" description="Charge relay system" evidence="4">
    <location>
        <position position="709"/>
    </location>
</feature>
<dbReference type="PROSITE" id="PS51782">
    <property type="entry name" value="LYSM"/>
    <property type="match status" value="2"/>
</dbReference>
<dbReference type="InterPro" id="IPR018392">
    <property type="entry name" value="LysM"/>
</dbReference>
<dbReference type="InterPro" id="IPR036852">
    <property type="entry name" value="Peptidase_S8/S53_dom_sf"/>
</dbReference>
<protein>
    <submittedName>
        <fullName evidence="7">S8 family serine peptidase</fullName>
    </submittedName>
</protein>
<dbReference type="InterPro" id="IPR000209">
    <property type="entry name" value="Peptidase_S8/S53_dom"/>
</dbReference>
<dbReference type="Pfam" id="PF01551">
    <property type="entry name" value="Peptidase_M23"/>
    <property type="match status" value="1"/>
</dbReference>
<dbReference type="Gene3D" id="2.70.70.10">
    <property type="entry name" value="Glucose Permease (Domain IIA)"/>
    <property type="match status" value="1"/>
</dbReference>
<dbReference type="PANTHER" id="PTHR21666:SF270">
    <property type="entry name" value="MUREIN HYDROLASE ACTIVATOR ENVC"/>
    <property type="match status" value="1"/>
</dbReference>
<name>A0ABT7B5H6_9CYAN</name>
<keyword evidence="3 4" id="KW-0720">Serine protease</keyword>
<dbReference type="SUPFAM" id="SSF51261">
    <property type="entry name" value="Duplicated hybrid motif"/>
    <property type="match status" value="1"/>
</dbReference>
<dbReference type="Gene3D" id="3.10.350.10">
    <property type="entry name" value="LysM domain"/>
    <property type="match status" value="2"/>
</dbReference>
<feature type="compositionally biased region" description="Acidic residues" evidence="5">
    <location>
        <begin position="57"/>
        <end position="75"/>
    </location>
</feature>
<feature type="region of interest" description="Disordered" evidence="5">
    <location>
        <begin position="1086"/>
        <end position="1112"/>
    </location>
</feature>